<evidence type="ECO:0000313" key="2">
    <source>
        <dbReference type="EMBL" id="KAK9702592.1"/>
    </source>
</evidence>
<evidence type="ECO:0000256" key="1">
    <source>
        <dbReference type="SAM" id="MobiDB-lite"/>
    </source>
</evidence>
<name>A0AAW1JHI6_POPJA</name>
<proteinExistence type="predicted"/>
<feature type="region of interest" description="Disordered" evidence="1">
    <location>
        <begin position="1"/>
        <end position="26"/>
    </location>
</feature>
<sequence>MENPRVNLQKRQSNTEGPAPKRQKISARCAVCPPSRDRKTLKHAIECEKPLLRFHDRKNRVEYGLNTVFRLKVFMETVTEYVLNTLQAQIRYVLLCTRHQNVGIADSQDTFSKVLRGKSDAHVLFFGQNVGIADSQDTFSKVLRGKSDAHVLFFGYRGKRK</sequence>
<evidence type="ECO:0000313" key="3">
    <source>
        <dbReference type="Proteomes" id="UP001458880"/>
    </source>
</evidence>
<organism evidence="2 3">
    <name type="scientific">Popillia japonica</name>
    <name type="common">Japanese beetle</name>
    <dbReference type="NCBI Taxonomy" id="7064"/>
    <lineage>
        <taxon>Eukaryota</taxon>
        <taxon>Metazoa</taxon>
        <taxon>Ecdysozoa</taxon>
        <taxon>Arthropoda</taxon>
        <taxon>Hexapoda</taxon>
        <taxon>Insecta</taxon>
        <taxon>Pterygota</taxon>
        <taxon>Neoptera</taxon>
        <taxon>Endopterygota</taxon>
        <taxon>Coleoptera</taxon>
        <taxon>Polyphaga</taxon>
        <taxon>Scarabaeiformia</taxon>
        <taxon>Scarabaeidae</taxon>
        <taxon>Rutelinae</taxon>
        <taxon>Popillia</taxon>
    </lineage>
</organism>
<comment type="caution">
    <text evidence="2">The sequence shown here is derived from an EMBL/GenBank/DDBJ whole genome shotgun (WGS) entry which is preliminary data.</text>
</comment>
<keyword evidence="3" id="KW-1185">Reference proteome</keyword>
<dbReference type="AlphaFoldDB" id="A0AAW1JHI6"/>
<dbReference type="EMBL" id="JASPKY010000389">
    <property type="protein sequence ID" value="KAK9702592.1"/>
    <property type="molecule type" value="Genomic_DNA"/>
</dbReference>
<gene>
    <name evidence="2" type="ORF">QE152_g29837</name>
</gene>
<reference evidence="2 3" key="1">
    <citation type="journal article" date="2024" name="BMC Genomics">
        <title>De novo assembly and annotation of Popillia japonica's genome with initial clues to its potential as an invasive pest.</title>
        <authorList>
            <person name="Cucini C."/>
            <person name="Boschi S."/>
            <person name="Funari R."/>
            <person name="Cardaioli E."/>
            <person name="Iannotti N."/>
            <person name="Marturano G."/>
            <person name="Paoli F."/>
            <person name="Bruttini M."/>
            <person name="Carapelli A."/>
            <person name="Frati F."/>
            <person name="Nardi F."/>
        </authorList>
    </citation>
    <scope>NUCLEOTIDE SEQUENCE [LARGE SCALE GENOMIC DNA]</scope>
    <source>
        <strain evidence="2">DMR45628</strain>
    </source>
</reference>
<dbReference type="Proteomes" id="UP001458880">
    <property type="component" value="Unassembled WGS sequence"/>
</dbReference>
<accession>A0AAW1JHI6</accession>
<protein>
    <submittedName>
        <fullName evidence="2">Uncharacterized protein</fullName>
    </submittedName>
</protein>